<proteinExistence type="predicted"/>
<dbReference type="EMBL" id="RRAZ01000013">
    <property type="protein sequence ID" value="RRH74475.1"/>
    <property type="molecule type" value="Genomic_DNA"/>
</dbReference>
<dbReference type="Proteomes" id="UP000282125">
    <property type="component" value="Unassembled WGS sequence"/>
</dbReference>
<name>A0A3P3DJY2_9RHOB</name>
<sequence length="84" mass="9566">MKLTHLVRSVSRRLNAAASAQRNQCLKDLSSPMLPDPHADEYFTRIDGRPVTFRQFNTIMQEHFAQQNAVETPEPNLSLARATE</sequence>
<comment type="caution">
    <text evidence="1">The sequence shown here is derived from an EMBL/GenBank/DDBJ whole genome shotgun (WGS) entry which is preliminary data.</text>
</comment>
<keyword evidence="2" id="KW-1185">Reference proteome</keyword>
<dbReference type="RefSeq" id="WP_124964930.1">
    <property type="nucleotide sequence ID" value="NZ_RRAZ01000013.1"/>
</dbReference>
<reference evidence="1 2" key="1">
    <citation type="submission" date="2018-11" db="EMBL/GenBank/DDBJ databases">
        <title>Gemmobacter sp. nov., YIM 102744-1 draft genome.</title>
        <authorList>
            <person name="Li G."/>
            <person name="Jiang Y."/>
        </authorList>
    </citation>
    <scope>NUCLEOTIDE SEQUENCE [LARGE SCALE GENOMIC DNA]</scope>
    <source>
        <strain evidence="1 2">YIM 102744-1</strain>
    </source>
</reference>
<gene>
    <name evidence="1" type="ORF">EG244_10345</name>
</gene>
<protein>
    <submittedName>
        <fullName evidence="1">Uncharacterized protein</fullName>
    </submittedName>
</protein>
<evidence type="ECO:0000313" key="2">
    <source>
        <dbReference type="Proteomes" id="UP000282125"/>
    </source>
</evidence>
<organism evidence="1 2">
    <name type="scientific">Falsigemmobacter faecalis</name>
    <dbReference type="NCBI Taxonomy" id="2488730"/>
    <lineage>
        <taxon>Bacteria</taxon>
        <taxon>Pseudomonadati</taxon>
        <taxon>Pseudomonadota</taxon>
        <taxon>Alphaproteobacteria</taxon>
        <taxon>Rhodobacterales</taxon>
        <taxon>Paracoccaceae</taxon>
        <taxon>Falsigemmobacter</taxon>
    </lineage>
</organism>
<dbReference type="AlphaFoldDB" id="A0A3P3DJY2"/>
<accession>A0A3P3DJY2</accession>
<dbReference type="OrthoDB" id="9839307at2"/>
<evidence type="ECO:0000313" key="1">
    <source>
        <dbReference type="EMBL" id="RRH74475.1"/>
    </source>
</evidence>